<reference evidence="6 7" key="1">
    <citation type="submission" date="2015-09" db="EMBL/GenBank/DDBJ databases">
        <authorList>
            <person name="Jackson K.R."/>
            <person name="Lunt B.L."/>
            <person name="Fisher J.N.B."/>
            <person name="Gardner A.V."/>
            <person name="Bailey M.E."/>
            <person name="Deus L.M."/>
            <person name="Earl A.S."/>
            <person name="Gibby P.D."/>
            <person name="Hartmann K.A."/>
            <person name="Liu J.E."/>
            <person name="Manci A.M."/>
            <person name="Nielsen D.A."/>
            <person name="Solomon M.B."/>
            <person name="Breakwell D.P."/>
            <person name="Burnett S.H."/>
            <person name="Grose J.H."/>
        </authorList>
    </citation>
    <scope>NUCLEOTIDE SEQUENCE [LARGE SCALE GENOMIC DNA]</scope>
    <source>
        <strain evidence="6 7">2789STDY5608636</strain>
    </source>
</reference>
<dbReference type="Pfam" id="PF02776">
    <property type="entry name" value="TPP_enzyme_N"/>
    <property type="match status" value="1"/>
</dbReference>
<dbReference type="InterPro" id="IPR045229">
    <property type="entry name" value="TPP_enz"/>
</dbReference>
<dbReference type="Proteomes" id="UP000053096">
    <property type="component" value="Unassembled WGS sequence"/>
</dbReference>
<dbReference type="InterPro" id="IPR029061">
    <property type="entry name" value="THDP-binding"/>
</dbReference>
<evidence type="ECO:0000256" key="2">
    <source>
        <dbReference type="ARBA" id="ARBA00023052"/>
    </source>
</evidence>
<dbReference type="CDD" id="cd07035">
    <property type="entry name" value="TPP_PYR_POX_like"/>
    <property type="match status" value="1"/>
</dbReference>
<dbReference type="EC" id="4.1.1.7" evidence="6"/>
<name>A0A0J6F5L6_9BORD</name>
<dbReference type="PANTHER" id="PTHR18968:SF86">
    <property type="entry name" value="ACETOLACTATE SYNTHASE LARGE SUBUNIT ILVX-RELATED"/>
    <property type="match status" value="1"/>
</dbReference>
<evidence type="ECO:0000313" key="5">
    <source>
        <dbReference type="EMBL" id="ANY16532.1"/>
    </source>
</evidence>
<dbReference type="GO" id="GO:0050695">
    <property type="term" value="F:benzoylformate decarboxylase activity"/>
    <property type="evidence" value="ECO:0007669"/>
    <property type="project" value="UniProtKB-EC"/>
</dbReference>
<keyword evidence="8" id="KW-1185">Reference proteome</keyword>
<dbReference type="EMBL" id="CYTV01000001">
    <property type="protein sequence ID" value="CUI33724.1"/>
    <property type="molecule type" value="Genomic_DNA"/>
</dbReference>
<dbReference type="AlphaFoldDB" id="A0A0J6F5L6"/>
<dbReference type="InterPro" id="IPR011766">
    <property type="entry name" value="TPP_enzyme_TPP-bd"/>
</dbReference>
<dbReference type="RefSeq" id="WP_043215348.1">
    <property type="nucleotide sequence ID" value="NZ_CAJGUP010000122.1"/>
</dbReference>
<dbReference type="GO" id="GO:0044281">
    <property type="term" value="P:small molecule metabolic process"/>
    <property type="evidence" value="ECO:0007669"/>
    <property type="project" value="UniProtKB-ARBA"/>
</dbReference>
<proteinExistence type="inferred from homology"/>
<evidence type="ECO:0000313" key="7">
    <source>
        <dbReference type="Proteomes" id="UP000053096"/>
    </source>
</evidence>
<dbReference type="OrthoDB" id="2254214at2"/>
<protein>
    <submittedName>
        <fullName evidence="6">Benzoylformate decarboxylase</fullName>
        <ecNumber evidence="6">4.1.1.7</ecNumber>
    </submittedName>
</protein>
<keyword evidence="6" id="KW-0456">Lyase</keyword>
<dbReference type="SUPFAM" id="SSF52518">
    <property type="entry name" value="Thiamin diphosphate-binding fold (THDP-binding)"/>
    <property type="match status" value="2"/>
</dbReference>
<evidence type="ECO:0000259" key="4">
    <source>
        <dbReference type="Pfam" id="PF02776"/>
    </source>
</evidence>
<dbReference type="EMBL" id="CP016440">
    <property type="protein sequence ID" value="ANY16532.1"/>
    <property type="molecule type" value="Genomic_DNA"/>
</dbReference>
<sequence length="515" mass="53949">MNGAESLVHSLLDSGVDTCFANPGTSEMHFVAALDRIPGMRCVLGLFEGVATGAADGYGRMLDKPAATLLHLGPGLANGLANLHNARRAGTPVVNIVGEHASWHLAADAPLHTEIAALAAPMSGWTRTTAGSRHLGQDAVDAVYASMAKGGQVATLIAPADAAWQPGVIGARLAPPSQAPAEATAIEAAARVLRTPGRRMLMVGGRALRASALQVAARIAAHTGVRLACPTSNARIERGAGRASIERMPYSLPRAMEFMQGLERLVLIGARAPVAFFGYPDGPSSLVPSGCDVLEVADAGCDLLATLELLAQRLGVPTKPPCRTTEALWQECEPRWDPEGIMRTIAELLPDQAILVDEALTSGHTLFKHTAHAAPHDHLQLTGGAIGMGLPLATGAAVACPTRKVISLEGDGSGMYTAQALWTQARERLDILTLVFANRGYQILRGEMAGMGIASMGPQASRMLDIEDPEINWVQLANAMGVDAAPAASIAQLRVLIQSALNKTGPFLIEVRLNQ</sequence>
<evidence type="ECO:0000256" key="1">
    <source>
        <dbReference type="ARBA" id="ARBA00007812"/>
    </source>
</evidence>
<dbReference type="GO" id="GO:0030976">
    <property type="term" value="F:thiamine pyrophosphate binding"/>
    <property type="evidence" value="ECO:0007669"/>
    <property type="project" value="InterPro"/>
</dbReference>
<dbReference type="NCBIfam" id="NF005760">
    <property type="entry name" value="PRK07586.1"/>
    <property type="match status" value="1"/>
</dbReference>
<dbReference type="PANTHER" id="PTHR18968">
    <property type="entry name" value="THIAMINE PYROPHOSPHATE ENZYMES"/>
    <property type="match status" value="1"/>
</dbReference>
<keyword evidence="2" id="KW-0786">Thiamine pyrophosphate</keyword>
<dbReference type="GO" id="GO:0050660">
    <property type="term" value="F:flavin adenine dinucleotide binding"/>
    <property type="evidence" value="ECO:0007669"/>
    <property type="project" value="TreeGrafter"/>
</dbReference>
<dbReference type="KEGG" id="bpdz:BBN53_11875"/>
<accession>A0A0J6F5L6</accession>
<feature type="domain" description="Thiamine pyrophosphate enzyme N-terminal TPP-binding" evidence="4">
    <location>
        <begin position="1"/>
        <end position="106"/>
    </location>
</feature>
<dbReference type="InterPro" id="IPR012001">
    <property type="entry name" value="Thiamin_PyroP_enz_TPP-bd_dom"/>
</dbReference>
<dbReference type="Pfam" id="PF02775">
    <property type="entry name" value="TPP_enzyme_C"/>
    <property type="match status" value="1"/>
</dbReference>
<reference evidence="5 8" key="2">
    <citation type="submission" date="2016-07" db="EMBL/GenBank/DDBJ databases">
        <title>Complete genome sequences of Bordetella pseudohinzii.</title>
        <authorList>
            <person name="Spilker T."/>
            <person name="Darrah R."/>
            <person name="LiPuma J.J."/>
        </authorList>
    </citation>
    <scope>NUCLEOTIDE SEQUENCE [LARGE SCALE GENOMIC DNA]</scope>
    <source>
        <strain evidence="5 8">HI4681</strain>
    </source>
</reference>
<dbReference type="Proteomes" id="UP000092950">
    <property type="component" value="Chromosome"/>
</dbReference>
<dbReference type="Gene3D" id="3.40.50.970">
    <property type="match status" value="2"/>
</dbReference>
<evidence type="ECO:0000313" key="6">
    <source>
        <dbReference type="EMBL" id="CUI33724.1"/>
    </source>
</evidence>
<accession>A0A0M7C4S6</accession>
<gene>
    <name evidence="6" type="primary">mdlC_1</name>
    <name evidence="5" type="ORF">BBN53_11875</name>
    <name evidence="6" type="ORF">ERS370011_00182</name>
</gene>
<evidence type="ECO:0000313" key="8">
    <source>
        <dbReference type="Proteomes" id="UP000092950"/>
    </source>
</evidence>
<dbReference type="GO" id="GO:0003984">
    <property type="term" value="F:acetolactate synthase activity"/>
    <property type="evidence" value="ECO:0007669"/>
    <property type="project" value="TreeGrafter"/>
</dbReference>
<dbReference type="CDD" id="cd02002">
    <property type="entry name" value="TPP_BFDC"/>
    <property type="match status" value="1"/>
</dbReference>
<comment type="similarity">
    <text evidence="1">Belongs to the TPP enzyme family.</text>
</comment>
<evidence type="ECO:0000259" key="3">
    <source>
        <dbReference type="Pfam" id="PF02775"/>
    </source>
</evidence>
<feature type="domain" description="Thiamine pyrophosphate enzyme TPP-binding" evidence="3">
    <location>
        <begin position="381"/>
        <end position="511"/>
    </location>
</feature>
<organism evidence="6 7">
    <name type="scientific">Bordetella pseudohinzii</name>
    <dbReference type="NCBI Taxonomy" id="1331258"/>
    <lineage>
        <taxon>Bacteria</taxon>
        <taxon>Pseudomonadati</taxon>
        <taxon>Pseudomonadota</taxon>
        <taxon>Betaproteobacteria</taxon>
        <taxon>Burkholderiales</taxon>
        <taxon>Alcaligenaceae</taxon>
        <taxon>Bordetella</taxon>
    </lineage>
</organism>